<accession>A0A7C1J9G4</accession>
<dbReference type="GO" id="GO:0015833">
    <property type="term" value="P:peptide transport"/>
    <property type="evidence" value="ECO:0007669"/>
    <property type="project" value="TreeGrafter"/>
</dbReference>
<gene>
    <name evidence="5" type="ORF">ENQ20_04640</name>
</gene>
<protein>
    <submittedName>
        <fullName evidence="5">Peptide ABC transporter substrate-binding protein</fullName>
    </submittedName>
</protein>
<dbReference type="Pfam" id="PF00496">
    <property type="entry name" value="SBP_bac_5"/>
    <property type="match status" value="1"/>
</dbReference>
<evidence type="ECO:0000256" key="3">
    <source>
        <dbReference type="ARBA" id="ARBA00022729"/>
    </source>
</evidence>
<dbReference type="InterPro" id="IPR030678">
    <property type="entry name" value="Peptide/Ni-bd"/>
</dbReference>
<sequence length="575" mass="63330">METKENRPKVQRSSILLALAVFLASLLLTACGAPSSAPETGGETAGPSQVIVIIPEEPASLNQYHAVAAIVRQVADAVSAPLAVPNENGEFIPVLAAELPTVENGGVSPDYLTVTWKLRPGLRWSDGEPLTSDDIKFTWEAVSHPESGNVLALGFEKIASIETPDELTAVITYKELNQAYLQQFMYGILPRHATGAPAEMLQWAWNRNPVSAGPYVVTQWNSGESIVMERNPYYYLEGQPYIDRVIFTIVPDPGAQIAMMAKGEAHVHLWPGETKEVYDAQVAGRAALQEVPGQWNMTLFFNLSRPFDGDPGPEPPHPILGDLRVRQAIAHAIDYDLIVTAVNPGTFPTATPFAYGWYKCDQERKYPYDPERAKALLEEAGWVEGPDGIRVAQGARYAEDGTRLRVQLNGYTNFQPLVKLEEALVEMFRAVGIEATIQNDDFSIIFGSYEDGAPRQVGNFDILVYDTSLPIEPQAAIENTYLSTAIPTAENPAGNNASRWVNPRADELIRAASATVDLEARRAAYCELSELIATELPRLNLYLFTEGYGASNRLSGYKVNMWGSLSWDIQNWKLE</sequence>
<organism evidence="5">
    <name type="scientific">Caldilinea aerophila</name>
    <dbReference type="NCBI Taxonomy" id="133453"/>
    <lineage>
        <taxon>Bacteria</taxon>
        <taxon>Bacillati</taxon>
        <taxon>Chloroflexota</taxon>
        <taxon>Caldilineae</taxon>
        <taxon>Caldilineales</taxon>
        <taxon>Caldilineaceae</taxon>
        <taxon>Caldilinea</taxon>
    </lineage>
</organism>
<evidence type="ECO:0000313" key="5">
    <source>
        <dbReference type="EMBL" id="HDX30763.1"/>
    </source>
</evidence>
<dbReference type="Gene3D" id="3.40.190.10">
    <property type="entry name" value="Periplasmic binding protein-like II"/>
    <property type="match status" value="1"/>
</dbReference>
<comment type="caution">
    <text evidence="5">The sequence shown here is derived from an EMBL/GenBank/DDBJ whole genome shotgun (WGS) entry which is preliminary data.</text>
</comment>
<comment type="similarity">
    <text evidence="1">Belongs to the bacterial solute-binding protein 5 family.</text>
</comment>
<dbReference type="SUPFAM" id="SSF53850">
    <property type="entry name" value="Periplasmic binding protein-like II"/>
    <property type="match status" value="1"/>
</dbReference>
<feature type="domain" description="Solute-binding protein family 5" evidence="4">
    <location>
        <begin position="91"/>
        <end position="469"/>
    </location>
</feature>
<proteinExistence type="inferred from homology"/>
<evidence type="ECO:0000256" key="2">
    <source>
        <dbReference type="ARBA" id="ARBA00022448"/>
    </source>
</evidence>
<keyword evidence="2" id="KW-0813">Transport</keyword>
<keyword evidence="3" id="KW-0732">Signal</keyword>
<name>A0A7C1J9G4_9CHLR</name>
<dbReference type="PANTHER" id="PTHR30290:SF9">
    <property type="entry name" value="OLIGOPEPTIDE-BINDING PROTEIN APPA"/>
    <property type="match status" value="1"/>
</dbReference>
<reference evidence="5" key="1">
    <citation type="journal article" date="2020" name="mSystems">
        <title>Genome- and Community-Level Interaction Insights into Carbon Utilization and Element Cycling Functions of Hydrothermarchaeota in Hydrothermal Sediment.</title>
        <authorList>
            <person name="Zhou Z."/>
            <person name="Liu Y."/>
            <person name="Xu W."/>
            <person name="Pan J."/>
            <person name="Luo Z.H."/>
            <person name="Li M."/>
        </authorList>
    </citation>
    <scope>NUCLEOTIDE SEQUENCE [LARGE SCALE GENOMIC DNA]</scope>
    <source>
        <strain evidence="5">SpSt-289</strain>
    </source>
</reference>
<dbReference type="PIRSF" id="PIRSF002741">
    <property type="entry name" value="MppA"/>
    <property type="match status" value="1"/>
</dbReference>
<dbReference type="Gene3D" id="3.10.105.10">
    <property type="entry name" value="Dipeptide-binding Protein, Domain 3"/>
    <property type="match status" value="1"/>
</dbReference>
<dbReference type="InterPro" id="IPR000914">
    <property type="entry name" value="SBP_5_dom"/>
</dbReference>
<dbReference type="InterPro" id="IPR039424">
    <property type="entry name" value="SBP_5"/>
</dbReference>
<dbReference type="PROSITE" id="PS51257">
    <property type="entry name" value="PROKAR_LIPOPROTEIN"/>
    <property type="match status" value="1"/>
</dbReference>
<dbReference type="CDD" id="cd08513">
    <property type="entry name" value="PBP2_thermophilic_Hb8_like"/>
    <property type="match status" value="1"/>
</dbReference>
<evidence type="ECO:0000256" key="1">
    <source>
        <dbReference type="ARBA" id="ARBA00005695"/>
    </source>
</evidence>
<dbReference type="GO" id="GO:1904680">
    <property type="term" value="F:peptide transmembrane transporter activity"/>
    <property type="evidence" value="ECO:0007669"/>
    <property type="project" value="TreeGrafter"/>
</dbReference>
<dbReference type="GO" id="GO:0043190">
    <property type="term" value="C:ATP-binding cassette (ABC) transporter complex"/>
    <property type="evidence" value="ECO:0007669"/>
    <property type="project" value="InterPro"/>
</dbReference>
<dbReference type="PANTHER" id="PTHR30290">
    <property type="entry name" value="PERIPLASMIC BINDING COMPONENT OF ABC TRANSPORTER"/>
    <property type="match status" value="1"/>
</dbReference>
<dbReference type="GO" id="GO:0042597">
    <property type="term" value="C:periplasmic space"/>
    <property type="evidence" value="ECO:0007669"/>
    <property type="project" value="UniProtKB-ARBA"/>
</dbReference>
<dbReference type="AlphaFoldDB" id="A0A7C1J9G4"/>
<dbReference type="EMBL" id="DSMG01000053">
    <property type="protein sequence ID" value="HDX30763.1"/>
    <property type="molecule type" value="Genomic_DNA"/>
</dbReference>
<evidence type="ECO:0000259" key="4">
    <source>
        <dbReference type="Pfam" id="PF00496"/>
    </source>
</evidence>